<accession>A0ABW3F661</accession>
<evidence type="ECO:0000259" key="2">
    <source>
        <dbReference type="Pfam" id="PF09977"/>
    </source>
</evidence>
<feature type="transmembrane region" description="Helical" evidence="1">
    <location>
        <begin position="15"/>
        <end position="35"/>
    </location>
</feature>
<dbReference type="Pfam" id="PF09977">
    <property type="entry name" value="Tad_C"/>
    <property type="match status" value="1"/>
</dbReference>
<keyword evidence="5" id="KW-1185">Reference proteome</keyword>
<dbReference type="EMBL" id="JBHTKB010000002">
    <property type="protein sequence ID" value="MFD0913914.1"/>
    <property type="molecule type" value="Genomic_DNA"/>
</dbReference>
<dbReference type="Proteomes" id="UP001597128">
    <property type="component" value="Unassembled WGS sequence"/>
</dbReference>
<organism evidence="4 5">
    <name type="scientific">Methylophilus luteus</name>
    <dbReference type="NCBI Taxonomy" id="640108"/>
    <lineage>
        <taxon>Bacteria</taxon>
        <taxon>Pseudomonadati</taxon>
        <taxon>Pseudomonadota</taxon>
        <taxon>Betaproteobacteria</taxon>
        <taxon>Nitrosomonadales</taxon>
        <taxon>Methylophilaceae</taxon>
        <taxon>Methylophilus</taxon>
    </lineage>
</organism>
<sequence length="541" mass="55720">MRCAPLANYPYQRGAIALAGGLVLLLALLLTMLVVDSGRLWMQQKKLQSIADMSAIHTARHLGCNSSQQAVIQIAQQAALNNGFDGQLAASPNQVLLGRLDTVQGIRQFTADGSTGAVYVRATKQVPSSLIAGGLFGNTVTLHAEAVSMSDPPLATFGVGSFTTSLTSQQSVLLNGLLGGMLGGPLNLDALTYRGIAATKVTLHDLLAVSGQAGTVEELLNTNLEIGELLDLVASAAAQNGVADLQAISGLQTIASMTVKNVPLKLGDVLAVTTPDANAAANVALNALSIITTAAMIANGNNAITLPLAINIPSLTSINALVTITEPPQLAIGPAGGGAFCTAARTAQIRARVAVLVNIPLLARIDLALGVEVAQGSASLRSIQTSDGETQVVIDASPGIASLQLTNNAGTQPARITTLLNLPLADIGLNLPLQPPSPQTMTFNVDHPLKDHLPLSQTASSQLGSSLENALGQPNTLNVTVLSVLNLGLLNNVLSSLVSPLLAEIGRVLLDPLLNLLGIRLGGMDITLDDVQYRQAKPLAI</sequence>
<keyword evidence="1" id="KW-0812">Transmembrane</keyword>
<gene>
    <name evidence="4" type="ORF">ACFQ1Z_10180</name>
</gene>
<evidence type="ECO:0000256" key="1">
    <source>
        <dbReference type="SAM" id="Phobius"/>
    </source>
</evidence>
<evidence type="ECO:0000313" key="4">
    <source>
        <dbReference type="EMBL" id="MFD0913914.1"/>
    </source>
</evidence>
<reference evidence="5" key="1">
    <citation type="journal article" date="2019" name="Int. J. Syst. Evol. Microbiol.">
        <title>The Global Catalogue of Microorganisms (GCM) 10K type strain sequencing project: providing services to taxonomists for standard genome sequencing and annotation.</title>
        <authorList>
            <consortium name="The Broad Institute Genomics Platform"/>
            <consortium name="The Broad Institute Genome Sequencing Center for Infectious Disease"/>
            <person name="Wu L."/>
            <person name="Ma J."/>
        </authorList>
    </citation>
    <scope>NUCLEOTIDE SEQUENCE [LARGE SCALE GENOMIC DNA]</scope>
    <source>
        <strain evidence="5">CCUG 58412</strain>
    </source>
</reference>
<evidence type="ECO:0000259" key="3">
    <source>
        <dbReference type="Pfam" id="PF13400"/>
    </source>
</evidence>
<evidence type="ECO:0000313" key="5">
    <source>
        <dbReference type="Proteomes" id="UP001597128"/>
    </source>
</evidence>
<dbReference type="Pfam" id="PF13400">
    <property type="entry name" value="Tad"/>
    <property type="match status" value="1"/>
</dbReference>
<keyword evidence="1" id="KW-1133">Transmembrane helix</keyword>
<proteinExistence type="predicted"/>
<feature type="domain" description="DUF2134" evidence="2">
    <location>
        <begin position="58"/>
        <end position="147"/>
    </location>
</feature>
<keyword evidence="1" id="KW-0472">Membrane</keyword>
<name>A0ABW3F661_9PROT</name>
<dbReference type="InterPro" id="IPR018705">
    <property type="entry name" value="DUF2134_membrane"/>
</dbReference>
<dbReference type="InterPro" id="IPR028087">
    <property type="entry name" value="Tad_N"/>
</dbReference>
<protein>
    <submittedName>
        <fullName evidence="4">TadG family pilus assembly protein</fullName>
    </submittedName>
</protein>
<feature type="domain" description="Putative Flp pilus-assembly TadG-like N-terminal" evidence="3">
    <location>
        <begin position="14"/>
        <end position="55"/>
    </location>
</feature>
<comment type="caution">
    <text evidence="4">The sequence shown here is derived from an EMBL/GenBank/DDBJ whole genome shotgun (WGS) entry which is preliminary data.</text>
</comment>
<dbReference type="RefSeq" id="WP_379057406.1">
    <property type="nucleotide sequence ID" value="NZ_JBHTKB010000002.1"/>
</dbReference>